<evidence type="ECO:0000256" key="2">
    <source>
        <dbReference type="ARBA" id="ARBA00023015"/>
    </source>
</evidence>
<dbReference type="SUPFAM" id="SSF52172">
    <property type="entry name" value="CheY-like"/>
    <property type="match status" value="1"/>
</dbReference>
<evidence type="ECO:0000313" key="7">
    <source>
        <dbReference type="Proteomes" id="UP000468531"/>
    </source>
</evidence>
<dbReference type="PANTHER" id="PTHR44591:SF3">
    <property type="entry name" value="RESPONSE REGULATORY DOMAIN-CONTAINING PROTEIN"/>
    <property type="match status" value="1"/>
</dbReference>
<evidence type="ECO:0000259" key="5">
    <source>
        <dbReference type="PROSITE" id="PS50110"/>
    </source>
</evidence>
<dbReference type="PROSITE" id="PS50110">
    <property type="entry name" value="RESPONSE_REGULATORY"/>
    <property type="match status" value="1"/>
</dbReference>
<proteinExistence type="predicted"/>
<dbReference type="CDD" id="cd00156">
    <property type="entry name" value="REC"/>
    <property type="match status" value="1"/>
</dbReference>
<dbReference type="InterPro" id="IPR001789">
    <property type="entry name" value="Sig_transdc_resp-reg_receiver"/>
</dbReference>
<evidence type="ECO:0000256" key="1">
    <source>
        <dbReference type="ARBA" id="ARBA00022553"/>
    </source>
</evidence>
<evidence type="ECO:0000256" key="4">
    <source>
        <dbReference type="PROSITE-ProRule" id="PRU00169"/>
    </source>
</evidence>
<protein>
    <submittedName>
        <fullName evidence="6">Response regulator</fullName>
    </submittedName>
</protein>
<keyword evidence="7" id="KW-1185">Reference proteome</keyword>
<keyword evidence="2" id="KW-0805">Transcription regulation</keyword>
<dbReference type="InterPro" id="IPR050595">
    <property type="entry name" value="Bact_response_regulator"/>
</dbReference>
<keyword evidence="3" id="KW-0804">Transcription</keyword>
<evidence type="ECO:0000256" key="3">
    <source>
        <dbReference type="ARBA" id="ARBA00023163"/>
    </source>
</evidence>
<dbReference type="PANTHER" id="PTHR44591">
    <property type="entry name" value="STRESS RESPONSE REGULATOR PROTEIN 1"/>
    <property type="match status" value="1"/>
</dbReference>
<dbReference type="EMBL" id="VKHP01000167">
    <property type="protein sequence ID" value="NEV00233.1"/>
    <property type="molecule type" value="Genomic_DNA"/>
</dbReference>
<organism evidence="6 7">
    <name type="scientific">Bradyrhizobium uaiense</name>
    <dbReference type="NCBI Taxonomy" id="2594946"/>
    <lineage>
        <taxon>Bacteria</taxon>
        <taxon>Pseudomonadati</taxon>
        <taxon>Pseudomonadota</taxon>
        <taxon>Alphaproteobacteria</taxon>
        <taxon>Hyphomicrobiales</taxon>
        <taxon>Nitrobacteraceae</taxon>
        <taxon>Bradyrhizobium</taxon>
    </lineage>
</organism>
<feature type="modified residue" description="4-aspartylphosphate" evidence="4">
    <location>
        <position position="64"/>
    </location>
</feature>
<name>A0A6P1BRK1_9BRAD</name>
<dbReference type="RefSeq" id="WP_163159803.1">
    <property type="nucleotide sequence ID" value="NZ_VKHP01000167.1"/>
</dbReference>
<feature type="domain" description="Response regulatory" evidence="5">
    <location>
        <begin position="14"/>
        <end position="126"/>
    </location>
</feature>
<dbReference type="SMART" id="SM00448">
    <property type="entry name" value="REC"/>
    <property type="match status" value="1"/>
</dbReference>
<dbReference type="Gene3D" id="3.40.50.2300">
    <property type="match status" value="1"/>
</dbReference>
<reference evidence="6 7" key="1">
    <citation type="journal article" date="2020" name="Arch. Microbiol.">
        <title>Bradyrhizobium uaiense sp. nov., a new highly efficient cowpea symbiont.</title>
        <authorList>
            <person name="Cabral Michel D."/>
            <person name="Azarias Guimaraes A."/>
            <person name="Martins da Costa E."/>
            <person name="Soares de Carvalho T."/>
            <person name="Balsanelli E."/>
            <person name="Willems A."/>
            <person name="Maltempi de Souza E."/>
            <person name="de Souza Moreira F.M."/>
        </authorList>
    </citation>
    <scope>NUCLEOTIDE SEQUENCE [LARGE SCALE GENOMIC DNA]</scope>
    <source>
        <strain evidence="6 7">UFLA 03-164</strain>
    </source>
</reference>
<dbReference type="Pfam" id="PF00072">
    <property type="entry name" value="Response_reg"/>
    <property type="match status" value="1"/>
</dbReference>
<dbReference type="GO" id="GO:0000160">
    <property type="term" value="P:phosphorelay signal transduction system"/>
    <property type="evidence" value="ECO:0007669"/>
    <property type="project" value="InterPro"/>
</dbReference>
<dbReference type="Proteomes" id="UP000468531">
    <property type="component" value="Unassembled WGS sequence"/>
</dbReference>
<dbReference type="InterPro" id="IPR011006">
    <property type="entry name" value="CheY-like_superfamily"/>
</dbReference>
<comment type="caution">
    <text evidence="6">The sequence shown here is derived from an EMBL/GenBank/DDBJ whole genome shotgun (WGS) entry which is preliminary data.</text>
</comment>
<keyword evidence="1 4" id="KW-0597">Phosphoprotein</keyword>
<gene>
    <name evidence="6" type="ORF">FNJ47_31565</name>
</gene>
<dbReference type="AlphaFoldDB" id="A0A6P1BRK1"/>
<accession>A0A6P1BRK1</accession>
<sequence length="130" mass="14156">MVPQGQQQESERVRVLLVEDEWFIRFDVAEELRGAGFEVVEASTADDAMDYISTGERIDALITDVRMPGTLDGLDLAGKVRVMQPMLLILVASGSTELESAASRVGGFISKPYDPKQIAMLIAEMLGPAL</sequence>
<evidence type="ECO:0000313" key="6">
    <source>
        <dbReference type="EMBL" id="NEV00233.1"/>
    </source>
</evidence>